<feature type="compositionally biased region" description="Basic and acidic residues" evidence="1">
    <location>
        <begin position="123"/>
        <end position="145"/>
    </location>
</feature>
<accession>A0A9P7D6L8</accession>
<dbReference type="AlphaFoldDB" id="A0A9P7D6L8"/>
<name>A0A9P7D6L8_9AGAM</name>
<reference evidence="2" key="1">
    <citation type="journal article" date="2020" name="New Phytol.">
        <title>Comparative genomics reveals dynamic genome evolution in host specialist ectomycorrhizal fungi.</title>
        <authorList>
            <person name="Lofgren L.A."/>
            <person name="Nguyen N.H."/>
            <person name="Vilgalys R."/>
            <person name="Ruytinx J."/>
            <person name="Liao H.L."/>
            <person name="Branco S."/>
            <person name="Kuo A."/>
            <person name="LaButti K."/>
            <person name="Lipzen A."/>
            <person name="Andreopoulos W."/>
            <person name="Pangilinan J."/>
            <person name="Riley R."/>
            <person name="Hundley H."/>
            <person name="Na H."/>
            <person name="Barry K."/>
            <person name="Grigoriev I.V."/>
            <person name="Stajich J.E."/>
            <person name="Kennedy P.G."/>
        </authorList>
    </citation>
    <scope>NUCLEOTIDE SEQUENCE</scope>
    <source>
        <strain evidence="2">DOB743</strain>
    </source>
</reference>
<comment type="caution">
    <text evidence="2">The sequence shown here is derived from an EMBL/GenBank/DDBJ whole genome shotgun (WGS) entry which is preliminary data.</text>
</comment>
<feature type="region of interest" description="Disordered" evidence="1">
    <location>
        <begin position="218"/>
        <end position="242"/>
    </location>
</feature>
<dbReference type="EMBL" id="JABBWD010000008">
    <property type="protein sequence ID" value="KAG1780511.1"/>
    <property type="molecule type" value="Genomic_DNA"/>
</dbReference>
<feature type="region of interest" description="Disordered" evidence="1">
    <location>
        <begin position="122"/>
        <end position="149"/>
    </location>
</feature>
<evidence type="ECO:0000256" key="1">
    <source>
        <dbReference type="SAM" id="MobiDB-lite"/>
    </source>
</evidence>
<sequence length="300" mass="33690">MNSLIFTNAFAPVDIGVKECFCGKPTVEDHEFCFCSPDCARADSLRTLGGQGDYHYRNLMRRACADSAAPEHTLLRHKSEHQLRSASIARRVSVSQQSPHSPKPTITLPKLEEFTTSIIAREGSCEGRDTSVHDPRQPFEPRNESVDTQQFPLPQRILKRSLPSKSGLNKDARGSIFAMFRKKSQQTAPPSAKIRRESSVTGAILQEMEEEETAWGIPLNPTEDKSRPPTLAHHQVRQTPDIRRSRVIRRSASFAGLNSQVENQSGDRGSVMEAVFQLRQAWNETPDITPDFDESSDEEY</sequence>
<evidence type="ECO:0000313" key="2">
    <source>
        <dbReference type="EMBL" id="KAG1780511.1"/>
    </source>
</evidence>
<protein>
    <submittedName>
        <fullName evidence="2">Uncharacterized protein</fullName>
    </submittedName>
</protein>
<proteinExistence type="predicted"/>
<evidence type="ECO:0000313" key="3">
    <source>
        <dbReference type="Proteomes" id="UP000714275"/>
    </source>
</evidence>
<gene>
    <name evidence="2" type="ORF">EV702DRAFT_1077971</name>
</gene>
<dbReference type="OrthoDB" id="2626279at2759"/>
<keyword evidence="3" id="KW-1185">Reference proteome</keyword>
<organism evidence="2 3">
    <name type="scientific">Suillus placidus</name>
    <dbReference type="NCBI Taxonomy" id="48579"/>
    <lineage>
        <taxon>Eukaryota</taxon>
        <taxon>Fungi</taxon>
        <taxon>Dikarya</taxon>
        <taxon>Basidiomycota</taxon>
        <taxon>Agaricomycotina</taxon>
        <taxon>Agaricomycetes</taxon>
        <taxon>Agaricomycetidae</taxon>
        <taxon>Boletales</taxon>
        <taxon>Suillineae</taxon>
        <taxon>Suillaceae</taxon>
        <taxon>Suillus</taxon>
    </lineage>
</organism>
<dbReference type="Proteomes" id="UP000714275">
    <property type="component" value="Unassembled WGS sequence"/>
</dbReference>